<evidence type="ECO:0000313" key="3">
    <source>
        <dbReference type="Proteomes" id="UP000663848"/>
    </source>
</evidence>
<gene>
    <name evidence="2" type="ORF">QYT958_LOCUS47624</name>
</gene>
<dbReference type="AlphaFoldDB" id="A0A822G9E8"/>
<dbReference type="PANTHER" id="PTHR19134">
    <property type="entry name" value="RECEPTOR-TYPE TYROSINE-PROTEIN PHOSPHATASE"/>
    <property type="match status" value="1"/>
</dbReference>
<protein>
    <recommendedName>
        <fullName evidence="1">Tyrosine-protein phosphatase domain-containing protein</fullName>
    </recommendedName>
</protein>
<evidence type="ECO:0000313" key="2">
    <source>
        <dbReference type="EMBL" id="CAF5140208.1"/>
    </source>
</evidence>
<dbReference type="GO" id="GO:0004725">
    <property type="term" value="F:protein tyrosine phosphatase activity"/>
    <property type="evidence" value="ECO:0007669"/>
    <property type="project" value="InterPro"/>
</dbReference>
<dbReference type="Proteomes" id="UP000663848">
    <property type="component" value="Unassembled WGS sequence"/>
</dbReference>
<feature type="non-terminal residue" evidence="2">
    <location>
        <position position="69"/>
    </location>
</feature>
<proteinExistence type="predicted"/>
<sequence>MTLLNATSKTLIFCFHRDERNLDKSRYRDVLPGEATRVKLQPDDDGDRNDFINANYVSGYHDQEKAYIF</sequence>
<name>A0A822G9E8_9BILA</name>
<dbReference type="PANTHER" id="PTHR19134:SF449">
    <property type="entry name" value="TYROSINE-PROTEIN PHOSPHATASE 1"/>
    <property type="match status" value="1"/>
</dbReference>
<comment type="caution">
    <text evidence="2">The sequence shown here is derived from an EMBL/GenBank/DDBJ whole genome shotgun (WGS) entry which is preliminary data.</text>
</comment>
<evidence type="ECO:0000259" key="1">
    <source>
        <dbReference type="PROSITE" id="PS50055"/>
    </source>
</evidence>
<organism evidence="2 3">
    <name type="scientific">Rotaria socialis</name>
    <dbReference type="NCBI Taxonomy" id="392032"/>
    <lineage>
        <taxon>Eukaryota</taxon>
        <taxon>Metazoa</taxon>
        <taxon>Spiralia</taxon>
        <taxon>Gnathifera</taxon>
        <taxon>Rotifera</taxon>
        <taxon>Eurotatoria</taxon>
        <taxon>Bdelloidea</taxon>
        <taxon>Philodinida</taxon>
        <taxon>Philodinidae</taxon>
        <taxon>Rotaria</taxon>
    </lineage>
</organism>
<dbReference type="PROSITE" id="PS50055">
    <property type="entry name" value="TYR_PHOSPHATASE_PTP"/>
    <property type="match status" value="1"/>
</dbReference>
<dbReference type="InterPro" id="IPR029021">
    <property type="entry name" value="Prot-tyrosine_phosphatase-like"/>
</dbReference>
<dbReference type="InterPro" id="IPR050348">
    <property type="entry name" value="Protein-Tyr_Phosphatase"/>
</dbReference>
<dbReference type="SUPFAM" id="SSF52799">
    <property type="entry name" value="(Phosphotyrosine protein) phosphatases II"/>
    <property type="match status" value="1"/>
</dbReference>
<reference evidence="2" key="1">
    <citation type="submission" date="2021-02" db="EMBL/GenBank/DDBJ databases">
        <authorList>
            <person name="Nowell W R."/>
        </authorList>
    </citation>
    <scope>NUCLEOTIDE SEQUENCE</scope>
</reference>
<dbReference type="Gene3D" id="3.90.190.10">
    <property type="entry name" value="Protein tyrosine phosphatase superfamily"/>
    <property type="match status" value="1"/>
</dbReference>
<feature type="domain" description="Tyrosine-protein phosphatase" evidence="1">
    <location>
        <begin position="19"/>
        <end position="69"/>
    </location>
</feature>
<dbReference type="EMBL" id="CAJOBR010090690">
    <property type="protein sequence ID" value="CAF5140208.1"/>
    <property type="molecule type" value="Genomic_DNA"/>
</dbReference>
<accession>A0A822G9E8</accession>
<dbReference type="Pfam" id="PF00102">
    <property type="entry name" value="Y_phosphatase"/>
    <property type="match status" value="1"/>
</dbReference>
<dbReference type="InterPro" id="IPR000242">
    <property type="entry name" value="PTP_cat"/>
</dbReference>